<organism evidence="1 2">
    <name type="scientific">Pistacia atlantica</name>
    <dbReference type="NCBI Taxonomy" id="434234"/>
    <lineage>
        <taxon>Eukaryota</taxon>
        <taxon>Viridiplantae</taxon>
        <taxon>Streptophyta</taxon>
        <taxon>Embryophyta</taxon>
        <taxon>Tracheophyta</taxon>
        <taxon>Spermatophyta</taxon>
        <taxon>Magnoliopsida</taxon>
        <taxon>eudicotyledons</taxon>
        <taxon>Gunneridae</taxon>
        <taxon>Pentapetalae</taxon>
        <taxon>rosids</taxon>
        <taxon>malvids</taxon>
        <taxon>Sapindales</taxon>
        <taxon>Anacardiaceae</taxon>
        <taxon>Pistacia</taxon>
    </lineage>
</organism>
<evidence type="ECO:0000313" key="1">
    <source>
        <dbReference type="EMBL" id="KAJ0076011.1"/>
    </source>
</evidence>
<evidence type="ECO:0000313" key="2">
    <source>
        <dbReference type="Proteomes" id="UP001164250"/>
    </source>
</evidence>
<comment type="caution">
    <text evidence="1">The sequence shown here is derived from an EMBL/GenBank/DDBJ whole genome shotgun (WGS) entry which is preliminary data.</text>
</comment>
<name>A0ACC0ZS14_9ROSI</name>
<protein>
    <submittedName>
        <fullName evidence="1">Uncharacterized protein</fullName>
    </submittedName>
</protein>
<dbReference type="Proteomes" id="UP001164250">
    <property type="component" value="Chromosome 15"/>
</dbReference>
<dbReference type="EMBL" id="CM047910">
    <property type="protein sequence ID" value="KAJ0076011.1"/>
    <property type="molecule type" value="Genomic_DNA"/>
</dbReference>
<accession>A0ACC0ZS14</accession>
<proteinExistence type="predicted"/>
<gene>
    <name evidence="1" type="ORF">Patl1_35130</name>
</gene>
<keyword evidence="2" id="KW-1185">Reference proteome</keyword>
<reference evidence="2" key="1">
    <citation type="journal article" date="2023" name="G3 (Bethesda)">
        <title>Genome assembly and association tests identify interacting loci associated with vigor, precocity, and sex in interspecific pistachio rootstocks.</title>
        <authorList>
            <person name="Palmer W."/>
            <person name="Jacygrad E."/>
            <person name="Sagayaradj S."/>
            <person name="Cavanaugh K."/>
            <person name="Han R."/>
            <person name="Bertier L."/>
            <person name="Beede B."/>
            <person name="Kafkas S."/>
            <person name="Golino D."/>
            <person name="Preece J."/>
            <person name="Michelmore R."/>
        </authorList>
    </citation>
    <scope>NUCLEOTIDE SEQUENCE [LARGE SCALE GENOMIC DNA]</scope>
</reference>
<sequence length="61" mass="7043">MGNIFLLFPPIMFSDIKDIRTKALAFEQVAVLDWRERLCLISSLLISRSLSFYFLLGWCSG</sequence>